<feature type="region of interest" description="Disordered" evidence="1">
    <location>
        <begin position="1"/>
        <end position="23"/>
    </location>
</feature>
<dbReference type="OrthoDB" id="10251727at2759"/>
<dbReference type="eggNOG" id="KOG1685">
    <property type="taxonomic scope" value="Eukaryota"/>
</dbReference>
<dbReference type="GO" id="GO:0003723">
    <property type="term" value="F:RNA binding"/>
    <property type="evidence" value="ECO:0007669"/>
    <property type="project" value="InterPro"/>
</dbReference>
<name>W9RT08_9ROSA</name>
<dbReference type="STRING" id="981085.W9RT08"/>
<accession>W9RT08</accession>
<dbReference type="FunFam" id="3.40.50.790:FF:000012">
    <property type="entry name" value="Ribosomal protein L1p/L10e family"/>
    <property type="match status" value="1"/>
</dbReference>
<evidence type="ECO:0000313" key="2">
    <source>
        <dbReference type="EMBL" id="EXB92417.1"/>
    </source>
</evidence>
<dbReference type="AlphaFoldDB" id="W9RT08"/>
<dbReference type="EMBL" id="KE345061">
    <property type="protein sequence ID" value="EXB92417.1"/>
    <property type="molecule type" value="Genomic_DNA"/>
</dbReference>
<feature type="region of interest" description="Disordered" evidence="1">
    <location>
        <begin position="309"/>
        <end position="435"/>
    </location>
</feature>
<feature type="compositionally biased region" description="Basic and acidic residues" evidence="1">
    <location>
        <begin position="270"/>
        <end position="289"/>
    </location>
</feature>
<dbReference type="SUPFAM" id="SSF56808">
    <property type="entry name" value="Ribosomal protein L1"/>
    <property type="match status" value="1"/>
</dbReference>
<dbReference type="Proteomes" id="UP000030645">
    <property type="component" value="Unassembled WGS sequence"/>
</dbReference>
<protein>
    <submittedName>
        <fullName evidence="2">Ribosomal L1 domain-containing protein 1</fullName>
    </submittedName>
</protein>
<dbReference type="PANTHER" id="PTHR23105">
    <property type="entry name" value="RIBOSOMAL PROTEIN L7AE FAMILY MEMBER"/>
    <property type="match status" value="1"/>
</dbReference>
<gene>
    <name evidence="2" type="ORF">L484_021401</name>
</gene>
<dbReference type="InterPro" id="IPR028364">
    <property type="entry name" value="Ribosomal_uL1/biogenesis"/>
</dbReference>
<evidence type="ECO:0000256" key="1">
    <source>
        <dbReference type="SAM" id="MobiDB-lite"/>
    </source>
</evidence>
<feature type="compositionally biased region" description="Acidic residues" evidence="1">
    <location>
        <begin position="312"/>
        <end position="325"/>
    </location>
</feature>
<dbReference type="InterPro" id="IPR016095">
    <property type="entry name" value="Ribosomal_uL1_3-a/b-sand"/>
</dbReference>
<organism evidence="2 3">
    <name type="scientific">Morus notabilis</name>
    <dbReference type="NCBI Taxonomy" id="981085"/>
    <lineage>
        <taxon>Eukaryota</taxon>
        <taxon>Viridiplantae</taxon>
        <taxon>Streptophyta</taxon>
        <taxon>Embryophyta</taxon>
        <taxon>Tracheophyta</taxon>
        <taxon>Spermatophyta</taxon>
        <taxon>Magnoliopsida</taxon>
        <taxon>eudicotyledons</taxon>
        <taxon>Gunneridae</taxon>
        <taxon>Pentapetalae</taxon>
        <taxon>rosids</taxon>
        <taxon>fabids</taxon>
        <taxon>Rosales</taxon>
        <taxon>Moraceae</taxon>
        <taxon>Moreae</taxon>
        <taxon>Morus</taxon>
    </lineage>
</organism>
<sequence length="435" mass="48071">MAMADAAPPPPSSTDANARMSPKTVQRAVNSLLKWRNSKSQTQNPQLLDDDEFVYLILTLKKIPSKDRINAHKIPLPHPLHAGESSELCLFIDDRPKSGLTKDDAMKKIKSEGIPVSKVLKLSKLKSDYRPFEAKRKLCDSYDMFFADKRVVPLLPRLLGKHFFKKRKIPVPVDLKHQNWKEQIEKACGSALLFLRTGTCSVVRVAKASMGAAEIAENAMAAINGIAEIVPRKWGNVRSFHLKLLESVALPVYQALPDIKLKIEGIKEDEEKKTEKGEGDKRVGEDEKAGKKKKKGRIHEVRYMDVNHGVALDDEDELGGDDNGGEDIAKGEDSENENLGSGELVGKKRKKGELADEKPSKKLAKTVKDKDGAKRKRDGLSGKAKKENSVEKKTDEDVSRVKAVKSREAGGTKGKKESVGKLKSGGTKLKVKKSK</sequence>
<feature type="compositionally biased region" description="Basic and acidic residues" evidence="1">
    <location>
        <begin position="352"/>
        <end position="420"/>
    </location>
</feature>
<dbReference type="Pfam" id="PF00687">
    <property type="entry name" value="Ribosomal_L1"/>
    <property type="match status" value="1"/>
</dbReference>
<proteinExistence type="predicted"/>
<dbReference type="Gene3D" id="3.40.50.790">
    <property type="match status" value="1"/>
</dbReference>
<reference evidence="3" key="1">
    <citation type="submission" date="2013-01" db="EMBL/GenBank/DDBJ databases">
        <title>Draft Genome Sequence of a Mulberry Tree, Morus notabilis C.K. Schneid.</title>
        <authorList>
            <person name="He N."/>
            <person name="Zhao S."/>
        </authorList>
    </citation>
    <scope>NUCLEOTIDE SEQUENCE</scope>
</reference>
<keyword evidence="3" id="KW-1185">Reference proteome</keyword>
<evidence type="ECO:0000313" key="3">
    <source>
        <dbReference type="Proteomes" id="UP000030645"/>
    </source>
</evidence>
<dbReference type="InterPro" id="IPR050257">
    <property type="entry name" value="eL8/uL1-like"/>
</dbReference>
<feature type="region of interest" description="Disordered" evidence="1">
    <location>
        <begin position="270"/>
        <end position="296"/>
    </location>
</feature>
<dbReference type="KEGG" id="mnt:21404260"/>
<dbReference type="InterPro" id="IPR023674">
    <property type="entry name" value="Ribosomal_uL1-like"/>
</dbReference>
<dbReference type="CDD" id="cd00403">
    <property type="entry name" value="Ribosomal_L1"/>
    <property type="match status" value="1"/>
</dbReference>